<dbReference type="Gene3D" id="1.10.1070.20">
    <property type="match status" value="1"/>
</dbReference>
<organism evidence="6">
    <name type="scientific">Solibacter usitatus (strain Ellin6076)</name>
    <dbReference type="NCBI Taxonomy" id="234267"/>
    <lineage>
        <taxon>Bacteria</taxon>
        <taxon>Pseudomonadati</taxon>
        <taxon>Acidobacteriota</taxon>
        <taxon>Terriglobia</taxon>
        <taxon>Bryobacterales</taxon>
        <taxon>Solibacteraceae</taxon>
        <taxon>Candidatus Solibacter</taxon>
    </lineage>
</organism>
<dbReference type="InParanoid" id="Q026L8"/>
<comment type="similarity">
    <text evidence="1">Belongs to the HipA Ser/Thr kinase family.</text>
</comment>
<evidence type="ECO:0000256" key="2">
    <source>
        <dbReference type="ARBA" id="ARBA00022679"/>
    </source>
</evidence>
<dbReference type="OrthoDB" id="9805913at2"/>
<dbReference type="InterPro" id="IPR012893">
    <property type="entry name" value="HipA-like_C"/>
</dbReference>
<evidence type="ECO:0000259" key="5">
    <source>
        <dbReference type="Pfam" id="PF13657"/>
    </source>
</evidence>
<dbReference type="CDD" id="cd17793">
    <property type="entry name" value="HipA"/>
    <property type="match status" value="1"/>
</dbReference>
<protein>
    <submittedName>
        <fullName evidence="6">HipA domain protein</fullName>
    </submittedName>
</protein>
<sequence>MARMLDVYLHTDLAGHLTQDDDGDMSFQYAESWLHKPGAGPLSHSLPLRPERFRRKQCRGYFAGILPEESKREMIARNLGISARNDYAMLERIGGECAGAVTFLPHGEPMPDRHYGYRRLSEEELAAILKELPRRPLLAGDEGIRLSLAGAQDKLAVRLEDRTISLPLGGAPSTHILKPNVERFEGVVFNEAFCMRLAAAAGLPAAAIETHEIGGISFLLVERYDRHHRPLPDGAPAIERLHQEDFCQALGIVSEQKYQKEGGPSLKQCFALLRDVSSVPAIDVARLLDDVLFNYIVGNNDAHGKNFSLVYRAGGAGELEIRLSPLYDVVGTIYYPELSRDMAMRIGDQYSSEKVTRRDFEKLAEDAKLGRPLVRDRLIEVTERVRAALPNVPATNPVAEQMRDLIRTRSEKALTEFRGR</sequence>
<keyword evidence="2" id="KW-0808">Transferase</keyword>
<dbReference type="Pfam" id="PF07804">
    <property type="entry name" value="HipA_C"/>
    <property type="match status" value="1"/>
</dbReference>
<dbReference type="eggNOG" id="COG3550">
    <property type="taxonomic scope" value="Bacteria"/>
</dbReference>
<accession>Q026L8</accession>
<evidence type="ECO:0000256" key="3">
    <source>
        <dbReference type="ARBA" id="ARBA00022777"/>
    </source>
</evidence>
<dbReference type="PANTHER" id="PTHR37419">
    <property type="entry name" value="SERINE/THREONINE-PROTEIN KINASE TOXIN HIPA"/>
    <property type="match status" value="1"/>
</dbReference>
<dbReference type="AlphaFoldDB" id="Q026L8"/>
<dbReference type="GO" id="GO:0004674">
    <property type="term" value="F:protein serine/threonine kinase activity"/>
    <property type="evidence" value="ECO:0007669"/>
    <property type="project" value="TreeGrafter"/>
</dbReference>
<keyword evidence="3" id="KW-0418">Kinase</keyword>
<name>Q026L8_SOLUE</name>
<evidence type="ECO:0000259" key="4">
    <source>
        <dbReference type="Pfam" id="PF07804"/>
    </source>
</evidence>
<feature type="domain" description="HipA-like C-terminal" evidence="4">
    <location>
        <begin position="146"/>
        <end position="388"/>
    </location>
</feature>
<gene>
    <name evidence="6" type="ordered locus">Acid_2061</name>
</gene>
<dbReference type="PANTHER" id="PTHR37419:SF1">
    <property type="entry name" value="SERINE_THREONINE-PROTEIN KINASE TOXIN HIPA"/>
    <property type="match status" value="1"/>
</dbReference>
<reference evidence="6" key="1">
    <citation type="submission" date="2006-10" db="EMBL/GenBank/DDBJ databases">
        <title>Complete sequence of Solibacter usitatus Ellin6076.</title>
        <authorList>
            <consortium name="US DOE Joint Genome Institute"/>
            <person name="Copeland A."/>
            <person name="Lucas S."/>
            <person name="Lapidus A."/>
            <person name="Barry K."/>
            <person name="Detter J.C."/>
            <person name="Glavina del Rio T."/>
            <person name="Hammon N."/>
            <person name="Israni S."/>
            <person name="Dalin E."/>
            <person name="Tice H."/>
            <person name="Pitluck S."/>
            <person name="Thompson L.S."/>
            <person name="Brettin T."/>
            <person name="Bruce D."/>
            <person name="Han C."/>
            <person name="Tapia R."/>
            <person name="Gilna P."/>
            <person name="Schmutz J."/>
            <person name="Larimer F."/>
            <person name="Land M."/>
            <person name="Hauser L."/>
            <person name="Kyrpides N."/>
            <person name="Mikhailova N."/>
            <person name="Janssen P.H."/>
            <person name="Kuske C.R."/>
            <person name="Richardson P."/>
        </authorList>
    </citation>
    <scope>NUCLEOTIDE SEQUENCE</scope>
    <source>
        <strain evidence="6">Ellin6076</strain>
    </source>
</reference>
<evidence type="ECO:0000313" key="6">
    <source>
        <dbReference type="EMBL" id="ABJ83051.1"/>
    </source>
</evidence>
<evidence type="ECO:0000256" key="1">
    <source>
        <dbReference type="ARBA" id="ARBA00010164"/>
    </source>
</evidence>
<dbReference type="Pfam" id="PF13657">
    <property type="entry name" value="Couple_hipA"/>
    <property type="match status" value="1"/>
</dbReference>
<dbReference type="HOGENOM" id="CLU_030167_1_0_0"/>
<dbReference type="FunCoup" id="Q026L8">
    <property type="interactions" value="10"/>
</dbReference>
<dbReference type="KEGG" id="sus:Acid_2061"/>
<proteinExistence type="inferred from homology"/>
<dbReference type="STRING" id="234267.Acid_2061"/>
<dbReference type="InterPro" id="IPR052028">
    <property type="entry name" value="HipA_Ser/Thr_kinase"/>
</dbReference>
<dbReference type="EMBL" id="CP000473">
    <property type="protein sequence ID" value="ABJ83051.1"/>
    <property type="molecule type" value="Genomic_DNA"/>
</dbReference>
<feature type="domain" description="HipA N-terminal subdomain 1" evidence="5">
    <location>
        <begin position="5"/>
        <end position="103"/>
    </location>
</feature>
<dbReference type="GO" id="GO:0005829">
    <property type="term" value="C:cytosol"/>
    <property type="evidence" value="ECO:0007669"/>
    <property type="project" value="TreeGrafter"/>
</dbReference>
<dbReference type="NCBIfam" id="TIGR03071">
    <property type="entry name" value="couple_hipA"/>
    <property type="match status" value="1"/>
</dbReference>
<dbReference type="InterPro" id="IPR017508">
    <property type="entry name" value="HipA_N1"/>
</dbReference>